<gene>
    <name evidence="3" type="ORF">SAMN05444409_1700</name>
</gene>
<evidence type="ECO:0000313" key="4">
    <source>
        <dbReference type="Proteomes" id="UP000185207"/>
    </source>
</evidence>
<dbReference type="InterPro" id="IPR011083">
    <property type="entry name" value="Phage_tail_collar_dom"/>
</dbReference>
<dbReference type="AlphaFoldDB" id="A0A1N6G7U4"/>
<dbReference type="InterPro" id="IPR037053">
    <property type="entry name" value="Phage_tail_collar_dom_sf"/>
</dbReference>
<proteinExistence type="predicted"/>
<accession>A0A1N6G7U4</accession>
<dbReference type="SUPFAM" id="SSF88874">
    <property type="entry name" value="Receptor-binding domain of short tail fibre protein gp12"/>
    <property type="match status" value="1"/>
</dbReference>
<dbReference type="STRING" id="1416779.SAMN05444409_1700"/>
<dbReference type="EMBL" id="FSRK01000001">
    <property type="protein sequence ID" value="SIO03595.1"/>
    <property type="molecule type" value="Genomic_DNA"/>
</dbReference>
<feature type="region of interest" description="Disordered" evidence="1">
    <location>
        <begin position="122"/>
        <end position="143"/>
    </location>
</feature>
<sequence>MFMIAINSKLSAQDGSQYVGQIAWVSFTFVPTGWAECNGALLPIQQNTALFALLGTQYGGNGTTNFALPDFRGRTLIGSGDGPGLTPQSNGEMTGENQTTLNILNLPSHNHSAKAVKAVGNKNMPGSNLPANTGDEDQEYSTATPDTTFSAQAIQPSGSGQAHNNMQPYGTLKCIIALNGVFPQRP</sequence>
<protein>
    <submittedName>
        <fullName evidence="3">Microcystin-dependent protein</fullName>
    </submittedName>
</protein>
<organism evidence="3 4">
    <name type="scientific">Epilithonimonas zeae</name>
    <dbReference type="NCBI Taxonomy" id="1416779"/>
    <lineage>
        <taxon>Bacteria</taxon>
        <taxon>Pseudomonadati</taxon>
        <taxon>Bacteroidota</taxon>
        <taxon>Flavobacteriia</taxon>
        <taxon>Flavobacteriales</taxon>
        <taxon>Weeksellaceae</taxon>
        <taxon>Chryseobacterium group</taxon>
        <taxon>Epilithonimonas</taxon>
    </lineage>
</organism>
<dbReference type="Proteomes" id="UP000185207">
    <property type="component" value="Unassembled WGS sequence"/>
</dbReference>
<keyword evidence="4" id="KW-1185">Reference proteome</keyword>
<dbReference type="Gene3D" id="3.90.1340.10">
    <property type="entry name" value="Phage tail collar domain"/>
    <property type="match status" value="1"/>
</dbReference>
<name>A0A1N6G7U4_9FLAO</name>
<evidence type="ECO:0000313" key="3">
    <source>
        <dbReference type="EMBL" id="SIO03595.1"/>
    </source>
</evidence>
<feature type="domain" description="Phage tail collar" evidence="2">
    <location>
        <begin position="20"/>
        <end position="75"/>
    </location>
</feature>
<reference evidence="4" key="1">
    <citation type="submission" date="2016-11" db="EMBL/GenBank/DDBJ databases">
        <authorList>
            <person name="Varghese N."/>
            <person name="Submissions S."/>
        </authorList>
    </citation>
    <scope>NUCLEOTIDE SEQUENCE [LARGE SCALE GENOMIC DNA]</scope>
    <source>
        <strain evidence="4">DSM 27623</strain>
    </source>
</reference>
<dbReference type="Pfam" id="PF07484">
    <property type="entry name" value="Collar"/>
    <property type="match status" value="1"/>
</dbReference>
<evidence type="ECO:0000256" key="1">
    <source>
        <dbReference type="SAM" id="MobiDB-lite"/>
    </source>
</evidence>
<evidence type="ECO:0000259" key="2">
    <source>
        <dbReference type="Pfam" id="PF07484"/>
    </source>
</evidence>